<keyword evidence="2" id="KW-1185">Reference proteome</keyword>
<dbReference type="STRING" id="1176587.A8C56_00075"/>
<protein>
    <submittedName>
        <fullName evidence="1">Uncharacterized protein</fullName>
    </submittedName>
</protein>
<reference evidence="1 2" key="1">
    <citation type="submission" date="2016-05" db="EMBL/GenBank/DDBJ databases">
        <title>Niabella ginsenosidivorans BS26 whole genome sequencing.</title>
        <authorList>
            <person name="Im W.T."/>
            <person name="Siddiqi M.Z."/>
        </authorList>
    </citation>
    <scope>NUCLEOTIDE SEQUENCE [LARGE SCALE GENOMIC DNA]</scope>
    <source>
        <strain evidence="1 2">BS26</strain>
    </source>
</reference>
<evidence type="ECO:0000313" key="2">
    <source>
        <dbReference type="Proteomes" id="UP000077667"/>
    </source>
</evidence>
<dbReference type="EMBL" id="CP015772">
    <property type="protein sequence ID" value="ANH79581.1"/>
    <property type="molecule type" value="Genomic_DNA"/>
</dbReference>
<dbReference type="Proteomes" id="UP000077667">
    <property type="component" value="Chromosome"/>
</dbReference>
<proteinExistence type="predicted"/>
<accession>A0A1A9HYM6</accession>
<name>A0A1A9HYM6_9BACT</name>
<evidence type="ECO:0000313" key="1">
    <source>
        <dbReference type="EMBL" id="ANH79581.1"/>
    </source>
</evidence>
<dbReference type="AlphaFoldDB" id="A0A1A9HYM6"/>
<sequence>MILQDSKRAKVKDVGPVPEGKYWVLLYPDPDRVANFDKISGELLPIQRAVLKKYQRAHDLLMDALQLTKPGVAGEHDCSRID</sequence>
<organism evidence="1 2">
    <name type="scientific">Niabella ginsenosidivorans</name>
    <dbReference type="NCBI Taxonomy" id="1176587"/>
    <lineage>
        <taxon>Bacteria</taxon>
        <taxon>Pseudomonadati</taxon>
        <taxon>Bacteroidota</taxon>
        <taxon>Chitinophagia</taxon>
        <taxon>Chitinophagales</taxon>
        <taxon>Chitinophagaceae</taxon>
        <taxon>Niabella</taxon>
    </lineage>
</organism>
<dbReference type="KEGG" id="nia:A8C56_00075"/>
<gene>
    <name evidence="1" type="ORF">A8C56_00075</name>
</gene>